<evidence type="ECO:0000256" key="4">
    <source>
        <dbReference type="ARBA" id="ARBA00022737"/>
    </source>
</evidence>
<organism evidence="17 18">
    <name type="scientific">Wallemia ichthyophaga</name>
    <dbReference type="NCBI Taxonomy" id="245174"/>
    <lineage>
        <taxon>Eukaryota</taxon>
        <taxon>Fungi</taxon>
        <taxon>Dikarya</taxon>
        <taxon>Basidiomycota</taxon>
        <taxon>Wallemiomycotina</taxon>
        <taxon>Wallemiomycetes</taxon>
        <taxon>Wallemiales</taxon>
        <taxon>Wallemiaceae</taxon>
        <taxon>Wallemia</taxon>
    </lineage>
</organism>
<dbReference type="Pfam" id="PF00439">
    <property type="entry name" value="Bromodomain"/>
    <property type="match status" value="1"/>
</dbReference>
<feature type="compositionally biased region" description="Basic and acidic residues" evidence="12">
    <location>
        <begin position="637"/>
        <end position="664"/>
    </location>
</feature>
<keyword evidence="5 11" id="KW-0863">Zinc-finger</keyword>
<dbReference type="Pfam" id="PF10513">
    <property type="entry name" value="EPL1"/>
    <property type="match status" value="1"/>
</dbReference>
<dbReference type="InterPro" id="IPR036427">
    <property type="entry name" value="Bromodomain-like_sf"/>
</dbReference>
<dbReference type="GO" id="GO:0006325">
    <property type="term" value="P:chromatin organization"/>
    <property type="evidence" value="ECO:0007669"/>
    <property type="project" value="UniProtKB-ARBA"/>
</dbReference>
<dbReference type="InterPro" id="IPR011011">
    <property type="entry name" value="Znf_FYVE_PHD"/>
</dbReference>
<feature type="region of interest" description="Disordered" evidence="12">
    <location>
        <begin position="602"/>
        <end position="987"/>
    </location>
</feature>
<feature type="domain" description="PHD-type" evidence="16">
    <location>
        <begin position="181"/>
        <end position="299"/>
    </location>
</feature>
<feature type="compositionally biased region" description="Low complexity" evidence="12">
    <location>
        <begin position="963"/>
        <end position="987"/>
    </location>
</feature>
<dbReference type="PROSITE" id="PS50812">
    <property type="entry name" value="PWWP"/>
    <property type="match status" value="1"/>
</dbReference>
<gene>
    <name evidence="17" type="ORF">E3P86_02339</name>
</gene>
<dbReference type="InterPro" id="IPR001487">
    <property type="entry name" value="Bromodomain"/>
</dbReference>
<keyword evidence="8 10" id="KW-0103">Bromodomain</keyword>
<feature type="domain" description="PWWP" evidence="15">
    <location>
        <begin position="1014"/>
        <end position="1085"/>
    </location>
</feature>
<sequence length="1118" mass="127087">MSAAEKSTAVPVAQFKLVNDSTLDNKVLDTSMAAFGYNTVDDIYTQSKAYQRYIEPLEDELNQQVEYDMDEQDKIWLDDLNKFRNSIQIAGVSYEIFEIIVDRLEKEFLDLQKKLPQKTPKHAFIEDSTCLICNDSECDNSNAIVFCDGCNLAVHQDCYGIPYIPEGQWLCRKCTVSPENPVSCVLCPNEGGAFKQTNNGAWAHVICANWIPETGLSNPVYQEPVEGVDRIPKSRWKLICYICKQKSGACIQCDDRACFVAMHPTCAQKFGLLCKTRNIMQGDQLEDTIVMRALCHRHRPKTVRSAPLFDLDKDASIVPSLGAASTKAARAHSHAFNPGPPRVPQYIIDRILNHIDTIKLDYKLEVAYEVTKYWALKRERRRGAGLIRRLHLEVGVEYSIKVGTKHAQPWSATVNSQHSEADKRQKLEYLAAIRDDLERAKKLADLVIEREAAKQNQVNHLVETIFHYLFPHDKALRLLFERIVALDETELFAEPVSLTDAPNYLDVIKTPMDWSTIYARIDRRAYTSKSQFVSDVMTVYDNALHYNLEGSPIYVETETQKVQCIEILSQSLPAVESFEAAEGVIRMLSEERGVEKMFDSTLYTEPSPEPVGESGDAAALPQPPRSRRSKKSKRKREYNPELHKAMKTERVAKQRAEADVELQRLVEAGMMSSRSMRSSTPGEKREGEREGGRRASASALASTPTSTPAPTPTPKSLPGRLREAVSGVDARSARRGGANSPNMPSKLSSQVLEQEKEEENDQEEEQKQPEGHRKTELHSVKRRLNDTGNDTNREGVQSSGSPSVSNKRIKPEVRTRSSRRSMAGAEVEHVYEKEKEKEREKEKEKEEEIENNNQIEEAKQRKEKFETPRTSLRTRSKVDSTKAASKIKSKMIVDVDKDVGEKAKGGRESRAITPPAHDTPSRPHRQTRQPAEVREAQEQRERYERRQSARKKTKAPMNKAEASSSSKLIKPNSNNNNTTNTNNINNKMNKMNTKKEATSITHPNDHTETEKFTSGSLVWAKWEKYPHFPSEIYDMNDEEDIEYIPPNVIKAKPRSKFECLLVRFFDSKRTWAWVPTHNLISLGWDEVDGQYLDRSVFKNTKTYDGVRLAYRRAMAALQ</sequence>
<evidence type="ECO:0000256" key="3">
    <source>
        <dbReference type="ARBA" id="ARBA00022723"/>
    </source>
</evidence>
<dbReference type="InterPro" id="IPR034732">
    <property type="entry name" value="EPHD"/>
</dbReference>
<feature type="compositionally biased region" description="Basic and acidic residues" evidence="12">
    <location>
        <begin position="931"/>
        <end position="947"/>
    </location>
</feature>
<evidence type="ECO:0000259" key="15">
    <source>
        <dbReference type="PROSITE" id="PS50812"/>
    </source>
</evidence>
<dbReference type="CDD" id="cd15492">
    <property type="entry name" value="PHD_BRPF_JADE_like"/>
    <property type="match status" value="1"/>
</dbReference>
<dbReference type="FunFam" id="3.30.40.10:FF:000008">
    <property type="entry name" value="Bromodomain containing 1, isoform CRA_a"/>
    <property type="match status" value="1"/>
</dbReference>
<feature type="compositionally biased region" description="Basic and acidic residues" evidence="12">
    <location>
        <begin position="891"/>
        <end position="910"/>
    </location>
</feature>
<dbReference type="InterPro" id="IPR001965">
    <property type="entry name" value="Znf_PHD"/>
</dbReference>
<dbReference type="InterPro" id="IPR013083">
    <property type="entry name" value="Znf_RING/FYVE/PHD"/>
</dbReference>
<feature type="compositionally biased region" description="Basic and acidic residues" evidence="12">
    <location>
        <begin position="765"/>
        <end position="785"/>
    </location>
</feature>
<evidence type="ECO:0000259" key="16">
    <source>
        <dbReference type="PROSITE" id="PS51805"/>
    </source>
</evidence>
<evidence type="ECO:0000256" key="5">
    <source>
        <dbReference type="ARBA" id="ARBA00022771"/>
    </source>
</evidence>
<evidence type="ECO:0000313" key="18">
    <source>
        <dbReference type="Proteomes" id="UP000310689"/>
    </source>
</evidence>
<evidence type="ECO:0000313" key="17">
    <source>
        <dbReference type="EMBL" id="TIB36981.1"/>
    </source>
</evidence>
<dbReference type="SMART" id="SM00297">
    <property type="entry name" value="BROMO"/>
    <property type="match status" value="1"/>
</dbReference>
<dbReference type="SMART" id="SM00293">
    <property type="entry name" value="PWWP"/>
    <property type="match status" value="1"/>
</dbReference>
<dbReference type="SUPFAM" id="SSF63748">
    <property type="entry name" value="Tudor/PWWP/MBT"/>
    <property type="match status" value="1"/>
</dbReference>
<dbReference type="Gene3D" id="1.20.920.10">
    <property type="entry name" value="Bromodomain-like"/>
    <property type="match status" value="1"/>
</dbReference>
<name>A0A4T0J9X7_WALIC</name>
<evidence type="ECO:0000256" key="6">
    <source>
        <dbReference type="ARBA" id="ARBA00022833"/>
    </source>
</evidence>
<evidence type="ECO:0000256" key="1">
    <source>
        <dbReference type="ARBA" id="ARBA00004123"/>
    </source>
</evidence>
<feature type="compositionally biased region" description="Basic residues" evidence="12">
    <location>
        <begin position="625"/>
        <end position="636"/>
    </location>
</feature>
<keyword evidence="4" id="KW-0677">Repeat</keyword>
<feature type="compositionally biased region" description="Polar residues" evidence="12">
    <location>
        <begin position="786"/>
        <end position="806"/>
    </location>
</feature>
<dbReference type="SMART" id="SM00249">
    <property type="entry name" value="PHD"/>
    <property type="match status" value="2"/>
</dbReference>
<feature type="domain" description="Bromo" evidence="13">
    <location>
        <begin position="484"/>
        <end position="554"/>
    </location>
</feature>
<dbReference type="PANTHER" id="PTHR13793">
    <property type="entry name" value="PHD FINGER PROTEINS"/>
    <property type="match status" value="1"/>
</dbReference>
<reference evidence="17 18" key="1">
    <citation type="submission" date="2019-03" db="EMBL/GenBank/DDBJ databases">
        <title>Sequencing 23 genomes of Wallemia ichthyophaga.</title>
        <authorList>
            <person name="Gostincar C."/>
        </authorList>
    </citation>
    <scope>NUCLEOTIDE SEQUENCE [LARGE SCALE GENOMIC DNA]</scope>
    <source>
        <strain evidence="17 18">EXF-6200</strain>
    </source>
</reference>
<dbReference type="GO" id="GO:0005634">
    <property type="term" value="C:nucleus"/>
    <property type="evidence" value="ECO:0007669"/>
    <property type="project" value="UniProtKB-SubCell"/>
</dbReference>
<proteinExistence type="predicted"/>
<dbReference type="Gene3D" id="2.30.30.140">
    <property type="match status" value="1"/>
</dbReference>
<dbReference type="AlphaFoldDB" id="A0A4T0J9X7"/>
<evidence type="ECO:0000256" key="12">
    <source>
        <dbReference type="SAM" id="MobiDB-lite"/>
    </source>
</evidence>
<comment type="caution">
    <text evidence="17">The sequence shown here is derived from an EMBL/GenBank/DDBJ whole genome shotgun (WGS) entry which is preliminary data.</text>
</comment>
<keyword evidence="6" id="KW-0862">Zinc</keyword>
<dbReference type="PROSITE" id="PS00633">
    <property type="entry name" value="BROMODOMAIN_1"/>
    <property type="match status" value="1"/>
</dbReference>
<keyword evidence="7" id="KW-0007">Acetylation</keyword>
<dbReference type="InterPro" id="IPR019786">
    <property type="entry name" value="Zinc_finger_PHD-type_CS"/>
</dbReference>
<feature type="compositionally biased region" description="Low complexity" evidence="12">
    <location>
        <begin position="670"/>
        <end position="681"/>
    </location>
</feature>
<dbReference type="SUPFAM" id="SSF57903">
    <property type="entry name" value="FYVE/PHD zinc finger"/>
    <property type="match status" value="1"/>
</dbReference>
<dbReference type="InterPro" id="IPR050701">
    <property type="entry name" value="Histone_Mod_Regulator"/>
</dbReference>
<keyword evidence="2" id="KW-0597">Phosphoprotein</keyword>
<dbReference type="PANTHER" id="PTHR13793:SF107">
    <property type="entry name" value="BROMODOMAIN-CONTAINING PROTEIN HOMOLOG"/>
    <property type="match status" value="1"/>
</dbReference>
<dbReference type="InterPro" id="IPR000313">
    <property type="entry name" value="PWWP_dom"/>
</dbReference>
<dbReference type="Proteomes" id="UP000310689">
    <property type="component" value="Unassembled WGS sequence"/>
</dbReference>
<evidence type="ECO:0000256" key="7">
    <source>
        <dbReference type="ARBA" id="ARBA00022990"/>
    </source>
</evidence>
<dbReference type="InterPro" id="IPR018359">
    <property type="entry name" value="Bromodomain_CS"/>
</dbReference>
<evidence type="ECO:0008006" key="19">
    <source>
        <dbReference type="Google" id="ProtNLM"/>
    </source>
</evidence>
<evidence type="ECO:0000256" key="8">
    <source>
        <dbReference type="ARBA" id="ARBA00023117"/>
    </source>
</evidence>
<keyword evidence="3" id="KW-0479">Metal-binding</keyword>
<protein>
    <recommendedName>
        <fullName evidence="19">Peregrin</fullName>
    </recommendedName>
</protein>
<evidence type="ECO:0000256" key="10">
    <source>
        <dbReference type="PROSITE-ProRule" id="PRU00035"/>
    </source>
</evidence>
<evidence type="ECO:0000259" key="13">
    <source>
        <dbReference type="PROSITE" id="PS50014"/>
    </source>
</evidence>
<dbReference type="PROSITE" id="PS50014">
    <property type="entry name" value="BROMODOMAIN_2"/>
    <property type="match status" value="1"/>
</dbReference>
<dbReference type="GO" id="GO:0008270">
    <property type="term" value="F:zinc ion binding"/>
    <property type="evidence" value="ECO:0007669"/>
    <property type="project" value="UniProtKB-KW"/>
</dbReference>
<dbReference type="CDD" id="cd05839">
    <property type="entry name" value="PWWP_BRPF"/>
    <property type="match status" value="1"/>
</dbReference>
<dbReference type="Pfam" id="PF13831">
    <property type="entry name" value="PHD_2"/>
    <property type="match status" value="1"/>
</dbReference>
<feature type="compositionally biased region" description="Polar residues" evidence="12">
    <location>
        <begin position="739"/>
        <end position="752"/>
    </location>
</feature>
<dbReference type="GO" id="GO:0006357">
    <property type="term" value="P:regulation of transcription by RNA polymerase II"/>
    <property type="evidence" value="ECO:0007669"/>
    <property type="project" value="TreeGrafter"/>
</dbReference>
<keyword evidence="9" id="KW-0539">Nucleus</keyword>
<dbReference type="PRINTS" id="PR00503">
    <property type="entry name" value="BROMODOMAIN"/>
</dbReference>
<dbReference type="Gene3D" id="3.30.40.10">
    <property type="entry name" value="Zinc/RING finger domain, C3HC4 (zinc finger)"/>
    <property type="match status" value="2"/>
</dbReference>
<dbReference type="Pfam" id="PF13832">
    <property type="entry name" value="zf-HC5HC2H_2"/>
    <property type="match status" value="1"/>
</dbReference>
<evidence type="ECO:0000256" key="11">
    <source>
        <dbReference type="PROSITE-ProRule" id="PRU00146"/>
    </source>
</evidence>
<dbReference type="EMBL" id="SPOI01000114">
    <property type="protein sequence ID" value="TIB36981.1"/>
    <property type="molecule type" value="Genomic_DNA"/>
</dbReference>
<dbReference type="SUPFAM" id="SSF47370">
    <property type="entry name" value="Bromodomain"/>
    <property type="match status" value="1"/>
</dbReference>
<dbReference type="Pfam" id="PF00855">
    <property type="entry name" value="PWWP"/>
    <property type="match status" value="1"/>
</dbReference>
<accession>A0A4T0J9X7</accession>
<feature type="compositionally biased region" description="Low complexity" evidence="12">
    <location>
        <begin position="694"/>
        <end position="706"/>
    </location>
</feature>
<evidence type="ECO:0000256" key="2">
    <source>
        <dbReference type="ARBA" id="ARBA00022553"/>
    </source>
</evidence>
<dbReference type="InterPro" id="IPR019542">
    <property type="entry name" value="Enhancer_polycomb-like_N"/>
</dbReference>
<evidence type="ECO:0000256" key="9">
    <source>
        <dbReference type="ARBA" id="ARBA00023242"/>
    </source>
</evidence>
<dbReference type="PROSITE" id="PS01359">
    <property type="entry name" value="ZF_PHD_1"/>
    <property type="match status" value="1"/>
</dbReference>
<feature type="compositionally biased region" description="Acidic residues" evidence="12">
    <location>
        <begin position="755"/>
        <end position="764"/>
    </location>
</feature>
<dbReference type="PROSITE" id="PS51805">
    <property type="entry name" value="EPHD"/>
    <property type="match status" value="1"/>
</dbReference>
<dbReference type="CDD" id="cd04369">
    <property type="entry name" value="Bromodomain"/>
    <property type="match status" value="1"/>
</dbReference>
<dbReference type="PROSITE" id="PS50016">
    <property type="entry name" value="ZF_PHD_2"/>
    <property type="match status" value="1"/>
</dbReference>
<comment type="subcellular location">
    <subcellularLocation>
        <location evidence="1">Nucleus</location>
    </subcellularLocation>
</comment>
<evidence type="ECO:0000259" key="14">
    <source>
        <dbReference type="PROSITE" id="PS50016"/>
    </source>
</evidence>
<dbReference type="InterPro" id="IPR019787">
    <property type="entry name" value="Znf_PHD-finger"/>
</dbReference>
<feature type="compositionally biased region" description="Basic and acidic residues" evidence="12">
    <location>
        <begin position="682"/>
        <end position="693"/>
    </location>
</feature>
<feature type="compositionally biased region" description="Basic and acidic residues" evidence="12">
    <location>
        <begin position="826"/>
        <end position="846"/>
    </location>
</feature>
<feature type="domain" description="PHD-type" evidence="14">
    <location>
        <begin position="127"/>
        <end position="177"/>
    </location>
</feature>
<feature type="compositionally biased region" description="Basic and acidic residues" evidence="12">
    <location>
        <begin position="856"/>
        <end position="867"/>
    </location>
</feature>
<dbReference type="FunFam" id="3.30.40.10:FF:000007">
    <property type="entry name" value="Bromodomain containing 1, isoform CRA_b"/>
    <property type="match status" value="1"/>
</dbReference>